<keyword evidence="4" id="KW-0175">Coiled coil</keyword>
<dbReference type="InterPro" id="IPR000055">
    <property type="entry name" value="Restrct_endonuc_typeI_TRD"/>
</dbReference>
<sequence length="380" mass="41542">MPLISVGEIGTGCFKVTEHTPLVPGAVVRRIPQYVLRTGDVVFGRKGAVERSALVTENESGWFLGSDGISIRPHSDCHPPYLASQLQSHQVQSWLLQNATGTTMASLNQEILGRVQIPIAPIPEQRAIAAALSDVDALLAKLDQLIAKKRDLKQAAMQQLLTGQTRLPGFSGEWEVKRLGDLFKFSGGHSASRDQLSTEGYYYLHYGDIHGSSKTTIDTSADHQYIPKLAIALKRISPDSLLADGDVVFVDASEDDEGTSRHVVVVNKDGLPFIAGLHTIVAKGRTAELAHDYRRYCFKTAAIRQQFMFYAVGTKVSGISKTNIAKLTLPVPSVPEQTAIASILSDMDAELSALVARRDKTRALKQGMMRELLTGRIRLR</sequence>
<dbReference type="PANTHER" id="PTHR30408">
    <property type="entry name" value="TYPE-1 RESTRICTION ENZYME ECOKI SPECIFICITY PROTEIN"/>
    <property type="match status" value="1"/>
</dbReference>
<evidence type="ECO:0000256" key="4">
    <source>
        <dbReference type="SAM" id="Coils"/>
    </source>
</evidence>
<dbReference type="REBASE" id="67901">
    <property type="entry name" value="S.Tvi198ORF2874P"/>
</dbReference>
<dbReference type="SUPFAM" id="SSF116734">
    <property type="entry name" value="DNA methylase specificity domain"/>
    <property type="match status" value="2"/>
</dbReference>
<organism evidence="6 7">
    <name type="scientific">Thiocystis violascens (strain ATCC 17096 / DSM 198 / 6111)</name>
    <name type="common">Chromatium violascens</name>
    <dbReference type="NCBI Taxonomy" id="765911"/>
    <lineage>
        <taxon>Bacteria</taxon>
        <taxon>Pseudomonadati</taxon>
        <taxon>Pseudomonadota</taxon>
        <taxon>Gammaproteobacteria</taxon>
        <taxon>Chromatiales</taxon>
        <taxon>Chromatiaceae</taxon>
        <taxon>Thiocystis</taxon>
    </lineage>
</organism>
<evidence type="ECO:0000256" key="3">
    <source>
        <dbReference type="ARBA" id="ARBA00023125"/>
    </source>
</evidence>
<dbReference type="CDD" id="cd16961">
    <property type="entry name" value="RMtype1_S_TRD-CR_like"/>
    <property type="match status" value="1"/>
</dbReference>
<dbReference type="Pfam" id="PF01420">
    <property type="entry name" value="Methylase_S"/>
    <property type="match status" value="2"/>
</dbReference>
<dbReference type="GO" id="GO:0004519">
    <property type="term" value="F:endonuclease activity"/>
    <property type="evidence" value="ECO:0007669"/>
    <property type="project" value="UniProtKB-KW"/>
</dbReference>
<evidence type="ECO:0000256" key="1">
    <source>
        <dbReference type="ARBA" id="ARBA00010923"/>
    </source>
</evidence>
<protein>
    <submittedName>
        <fullName evidence="6">Restriction endonuclease S subunit</fullName>
    </submittedName>
</protein>
<dbReference type="Gene3D" id="3.90.220.20">
    <property type="entry name" value="DNA methylase specificity domains"/>
    <property type="match status" value="2"/>
</dbReference>
<dbReference type="STRING" id="765911.Thivi_2879"/>
<keyword evidence="6" id="KW-0255">Endonuclease</keyword>
<dbReference type="PANTHER" id="PTHR30408:SF12">
    <property type="entry name" value="TYPE I RESTRICTION ENZYME MJAVIII SPECIFICITY SUBUNIT"/>
    <property type="match status" value="1"/>
</dbReference>
<accession>I3YCS1</accession>
<dbReference type="HOGENOM" id="CLU_021095_0_1_6"/>
<evidence type="ECO:0000259" key="5">
    <source>
        <dbReference type="Pfam" id="PF01420"/>
    </source>
</evidence>
<keyword evidence="6" id="KW-0378">Hydrolase</keyword>
<comment type="similarity">
    <text evidence="1">Belongs to the type-I restriction system S methylase family.</text>
</comment>
<reference evidence="6 7" key="1">
    <citation type="submission" date="2012-06" db="EMBL/GenBank/DDBJ databases">
        <title>Complete sequence of Thiocystis violascens DSM 198.</title>
        <authorList>
            <consortium name="US DOE Joint Genome Institute"/>
            <person name="Lucas S."/>
            <person name="Han J."/>
            <person name="Lapidus A."/>
            <person name="Cheng J.-F."/>
            <person name="Goodwin L."/>
            <person name="Pitluck S."/>
            <person name="Peters L."/>
            <person name="Ovchinnikova G."/>
            <person name="Teshima H."/>
            <person name="Detter J.C."/>
            <person name="Han C."/>
            <person name="Tapia R."/>
            <person name="Land M."/>
            <person name="Hauser L."/>
            <person name="Kyrpides N."/>
            <person name="Ivanova N."/>
            <person name="Pagani I."/>
            <person name="Vogl K."/>
            <person name="Liu Z."/>
            <person name="Frigaard N.-U."/>
            <person name="Bryant D."/>
            <person name="Woyke T."/>
        </authorList>
    </citation>
    <scope>NUCLEOTIDE SEQUENCE [LARGE SCALE GENOMIC DNA]</scope>
    <source>
        <strain evidence="7">ATCC 17096 / DSM 198 / 6111</strain>
    </source>
</reference>
<keyword evidence="7" id="KW-1185">Reference proteome</keyword>
<dbReference type="GO" id="GO:0003677">
    <property type="term" value="F:DNA binding"/>
    <property type="evidence" value="ECO:0007669"/>
    <property type="project" value="UniProtKB-KW"/>
</dbReference>
<dbReference type="Gene3D" id="1.10.287.1120">
    <property type="entry name" value="Bipartite methylase S protein"/>
    <property type="match status" value="1"/>
</dbReference>
<gene>
    <name evidence="6" type="ordered locus">Thivi_2879</name>
</gene>
<dbReference type="KEGG" id="tvi:Thivi_2879"/>
<evidence type="ECO:0000313" key="7">
    <source>
        <dbReference type="Proteomes" id="UP000006062"/>
    </source>
</evidence>
<proteinExistence type="inferred from homology"/>
<keyword evidence="3" id="KW-0238">DNA-binding</keyword>
<dbReference type="AlphaFoldDB" id="I3YCS1"/>
<dbReference type="EMBL" id="CP003154">
    <property type="protein sequence ID" value="AFL74789.1"/>
    <property type="molecule type" value="Genomic_DNA"/>
</dbReference>
<name>I3YCS1_THIV6</name>
<feature type="domain" description="Type I restriction modification DNA specificity" evidence="5">
    <location>
        <begin position="173"/>
        <end position="353"/>
    </location>
</feature>
<dbReference type="GO" id="GO:0009307">
    <property type="term" value="P:DNA restriction-modification system"/>
    <property type="evidence" value="ECO:0007669"/>
    <property type="project" value="UniProtKB-KW"/>
</dbReference>
<feature type="domain" description="Type I restriction modification DNA specificity" evidence="5">
    <location>
        <begin position="30"/>
        <end position="140"/>
    </location>
</feature>
<dbReference type="Proteomes" id="UP000006062">
    <property type="component" value="Chromosome"/>
</dbReference>
<evidence type="ECO:0000256" key="2">
    <source>
        <dbReference type="ARBA" id="ARBA00022747"/>
    </source>
</evidence>
<dbReference type="InterPro" id="IPR044946">
    <property type="entry name" value="Restrct_endonuc_typeI_TRD_sf"/>
</dbReference>
<keyword evidence="2" id="KW-0680">Restriction system</keyword>
<evidence type="ECO:0000313" key="6">
    <source>
        <dbReference type="EMBL" id="AFL74789.1"/>
    </source>
</evidence>
<dbReference type="InterPro" id="IPR052021">
    <property type="entry name" value="Type-I_RS_S_subunit"/>
</dbReference>
<dbReference type="eggNOG" id="COG0732">
    <property type="taxonomic scope" value="Bacteria"/>
</dbReference>
<keyword evidence="6" id="KW-0540">Nuclease</keyword>
<feature type="coiled-coil region" evidence="4">
    <location>
        <begin position="128"/>
        <end position="159"/>
    </location>
</feature>